<sequence>MNTSVVEALHRWDAGDRRGGEQALRVLTGSTDAEVASAAGLGLALRQLLTAPEDAVTTCRRVLEGTPSGDLPRILLVLGWANLALDAPEAASNPLRLAAGSQGDVAGPAALLCGFVSFLLDDARAGLGAWHRALSAGGHELPELLRNLDFTEDVAAQVRDDSVWSPLEWGRILLDPGAPPVLPGLLRRWNADHGFWAALALHALNAGLGNRPAARRAAEQAVALDHPRLAASAWLALAESLVQSQERAAAMDALRQAVRTARADPLPIPQLSDLFAAPGAEPRADVITRATTLLGVLQREAGDLEAALATLAGVAESEDPDAILAHAQTLRLTGHHQAARAALLKLAGLGTEHATAARYDLGVLAYRDGDDDSAREWWLRVADSDDPQRAHDARNNLGLLAKRRRDLPEALRWFGRIAESGHGDAPLAAAHLGELCYQLGDKPAALRWYRHALERTGDPELVAEAACRAGEILLDRGERTAARPLLERAVATGDATFAGQAASLLDRR</sequence>
<keyword evidence="2" id="KW-0802">TPR repeat</keyword>
<keyword evidence="4" id="KW-1185">Reference proteome</keyword>
<dbReference type="RefSeq" id="WP_268753905.1">
    <property type="nucleotide sequence ID" value="NZ_CP113836.1"/>
</dbReference>
<dbReference type="PANTHER" id="PTHR45586:SF1">
    <property type="entry name" value="LIPOPOLYSACCHARIDE ASSEMBLY PROTEIN B"/>
    <property type="match status" value="1"/>
</dbReference>
<evidence type="ECO:0000256" key="2">
    <source>
        <dbReference type="ARBA" id="ARBA00022803"/>
    </source>
</evidence>
<proteinExistence type="predicted"/>
<dbReference type="SMART" id="SM00028">
    <property type="entry name" value="TPR"/>
    <property type="match status" value="5"/>
</dbReference>
<organism evidence="3 4">
    <name type="scientific">Amycolatopsis cynarae</name>
    <dbReference type="NCBI Taxonomy" id="2995223"/>
    <lineage>
        <taxon>Bacteria</taxon>
        <taxon>Bacillati</taxon>
        <taxon>Actinomycetota</taxon>
        <taxon>Actinomycetes</taxon>
        <taxon>Pseudonocardiales</taxon>
        <taxon>Pseudonocardiaceae</taxon>
        <taxon>Amycolatopsis</taxon>
    </lineage>
</organism>
<reference evidence="3" key="1">
    <citation type="submission" date="2022-11" db="EMBL/GenBank/DDBJ databases">
        <authorList>
            <person name="Mo P."/>
        </authorList>
    </citation>
    <scope>NUCLEOTIDE SEQUENCE</scope>
    <source>
        <strain evidence="3">HUAS 11-8</strain>
    </source>
</reference>
<dbReference type="Proteomes" id="UP001163203">
    <property type="component" value="Chromosome"/>
</dbReference>
<dbReference type="SUPFAM" id="SSF81901">
    <property type="entry name" value="HCP-like"/>
    <property type="match status" value="1"/>
</dbReference>
<protein>
    <submittedName>
        <fullName evidence="3">Tetratricopeptide repeat protein</fullName>
    </submittedName>
</protein>
<keyword evidence="1" id="KW-0677">Repeat</keyword>
<dbReference type="EMBL" id="CP113836">
    <property type="protein sequence ID" value="WAL63666.1"/>
    <property type="molecule type" value="Genomic_DNA"/>
</dbReference>
<dbReference type="Gene3D" id="1.25.40.10">
    <property type="entry name" value="Tetratricopeptide repeat domain"/>
    <property type="match status" value="2"/>
</dbReference>
<dbReference type="Pfam" id="PF13432">
    <property type="entry name" value="TPR_16"/>
    <property type="match status" value="3"/>
</dbReference>
<evidence type="ECO:0000256" key="1">
    <source>
        <dbReference type="ARBA" id="ARBA00022737"/>
    </source>
</evidence>
<dbReference type="InterPro" id="IPR006597">
    <property type="entry name" value="Sel1-like"/>
</dbReference>
<name>A0ABY7AUS0_9PSEU</name>
<dbReference type="InterPro" id="IPR051012">
    <property type="entry name" value="CellSynth/LPSAsmb/PSIAsmb"/>
</dbReference>
<evidence type="ECO:0000313" key="3">
    <source>
        <dbReference type="EMBL" id="WAL63666.1"/>
    </source>
</evidence>
<dbReference type="SMART" id="SM00671">
    <property type="entry name" value="SEL1"/>
    <property type="match status" value="3"/>
</dbReference>
<dbReference type="PANTHER" id="PTHR45586">
    <property type="entry name" value="TPR REPEAT-CONTAINING PROTEIN PA4667"/>
    <property type="match status" value="1"/>
</dbReference>
<gene>
    <name evidence="3" type="ORF">ORV05_21990</name>
</gene>
<dbReference type="InterPro" id="IPR011990">
    <property type="entry name" value="TPR-like_helical_dom_sf"/>
</dbReference>
<accession>A0ABY7AUS0</accession>
<evidence type="ECO:0000313" key="4">
    <source>
        <dbReference type="Proteomes" id="UP001163203"/>
    </source>
</evidence>
<dbReference type="InterPro" id="IPR019734">
    <property type="entry name" value="TPR_rpt"/>
</dbReference>